<comment type="caution">
    <text evidence="2">The sequence shown here is derived from an EMBL/GenBank/DDBJ whole genome shotgun (WGS) entry which is preliminary data.</text>
</comment>
<accession>A0ABN3KI87</accession>
<reference evidence="2 3" key="1">
    <citation type="journal article" date="2019" name="Int. J. Syst. Evol. Microbiol.">
        <title>The Global Catalogue of Microorganisms (GCM) 10K type strain sequencing project: providing services to taxonomists for standard genome sequencing and annotation.</title>
        <authorList>
            <consortium name="The Broad Institute Genomics Platform"/>
            <consortium name="The Broad Institute Genome Sequencing Center for Infectious Disease"/>
            <person name="Wu L."/>
            <person name="Ma J."/>
        </authorList>
    </citation>
    <scope>NUCLEOTIDE SEQUENCE [LARGE SCALE GENOMIC DNA]</scope>
    <source>
        <strain evidence="2 3">JCM 6305</strain>
    </source>
</reference>
<gene>
    <name evidence="2" type="ORF">GCM10010405_51450</name>
</gene>
<dbReference type="Proteomes" id="UP001501638">
    <property type="component" value="Unassembled WGS sequence"/>
</dbReference>
<name>A0ABN3KI87_9ACTN</name>
<sequence>MEDRALPVAAYRRTDLTLRKPAPLFGTSESATDRVRLPADSGEGLRRVRGPCARPPWTDGA</sequence>
<keyword evidence="3" id="KW-1185">Reference proteome</keyword>
<protein>
    <submittedName>
        <fullName evidence="2">Uncharacterized protein</fullName>
    </submittedName>
</protein>
<feature type="region of interest" description="Disordered" evidence="1">
    <location>
        <begin position="41"/>
        <end position="61"/>
    </location>
</feature>
<evidence type="ECO:0000313" key="2">
    <source>
        <dbReference type="EMBL" id="GAA2460782.1"/>
    </source>
</evidence>
<organism evidence="2 3">
    <name type="scientific">Streptomyces macrosporus</name>
    <dbReference type="NCBI Taxonomy" id="44032"/>
    <lineage>
        <taxon>Bacteria</taxon>
        <taxon>Bacillati</taxon>
        <taxon>Actinomycetota</taxon>
        <taxon>Actinomycetes</taxon>
        <taxon>Kitasatosporales</taxon>
        <taxon>Streptomycetaceae</taxon>
        <taxon>Streptomyces</taxon>
    </lineage>
</organism>
<dbReference type="EMBL" id="BAAASZ010000035">
    <property type="protein sequence ID" value="GAA2460782.1"/>
    <property type="molecule type" value="Genomic_DNA"/>
</dbReference>
<evidence type="ECO:0000313" key="3">
    <source>
        <dbReference type="Proteomes" id="UP001501638"/>
    </source>
</evidence>
<proteinExistence type="predicted"/>
<evidence type="ECO:0000256" key="1">
    <source>
        <dbReference type="SAM" id="MobiDB-lite"/>
    </source>
</evidence>